<dbReference type="CDD" id="cd03255">
    <property type="entry name" value="ABC_MJ0796_LolCDE_FtsE"/>
    <property type="match status" value="1"/>
</dbReference>
<dbReference type="AlphaFoldDB" id="A0A1W2CY95"/>
<evidence type="ECO:0000256" key="3">
    <source>
        <dbReference type="ARBA" id="ARBA00022840"/>
    </source>
</evidence>
<dbReference type="SUPFAM" id="SSF52540">
    <property type="entry name" value="P-loop containing nucleoside triphosphate hydrolases"/>
    <property type="match status" value="1"/>
</dbReference>
<dbReference type="PROSITE" id="PS00211">
    <property type="entry name" value="ABC_TRANSPORTER_1"/>
    <property type="match status" value="1"/>
</dbReference>
<dbReference type="InterPro" id="IPR027417">
    <property type="entry name" value="P-loop_NTPase"/>
</dbReference>
<accession>A0A1W2CY95</accession>
<dbReference type="STRING" id="1121400.SAMN02746065_11468"/>
<reference evidence="7 8" key="1">
    <citation type="submission" date="2017-04" db="EMBL/GenBank/DDBJ databases">
        <authorList>
            <person name="Afonso C.L."/>
            <person name="Miller P.J."/>
            <person name="Scott M.A."/>
            <person name="Spackman E."/>
            <person name="Goraichik I."/>
            <person name="Dimitrov K.M."/>
            <person name="Suarez D.L."/>
            <person name="Swayne D.E."/>
        </authorList>
    </citation>
    <scope>NUCLEOTIDE SEQUENCE [LARGE SCALE GENOMIC DNA]</scope>
    <source>
        <strain evidence="7 8">DSM 3385</strain>
    </source>
</reference>
<comment type="similarity">
    <text evidence="4">Belongs to the ABC transporter superfamily. Macrolide exporter (TC 3.A.1.122) family.</text>
</comment>
<dbReference type="Gene3D" id="3.40.50.300">
    <property type="entry name" value="P-loop containing nucleotide triphosphate hydrolases"/>
    <property type="match status" value="1"/>
</dbReference>
<dbReference type="InterPro" id="IPR003593">
    <property type="entry name" value="AAA+_ATPase"/>
</dbReference>
<evidence type="ECO:0000256" key="4">
    <source>
        <dbReference type="ARBA" id="ARBA00038388"/>
    </source>
</evidence>
<dbReference type="InterPro" id="IPR017911">
    <property type="entry name" value="MacB-like_ATP-bd"/>
</dbReference>
<feature type="region of interest" description="Disordered" evidence="5">
    <location>
        <begin position="224"/>
        <end position="250"/>
    </location>
</feature>
<dbReference type="PANTHER" id="PTHR24220:SF86">
    <property type="entry name" value="ABC TRANSPORTER ABCH.1"/>
    <property type="match status" value="1"/>
</dbReference>
<dbReference type="GO" id="GO:0098796">
    <property type="term" value="C:membrane protein complex"/>
    <property type="evidence" value="ECO:0007669"/>
    <property type="project" value="UniProtKB-ARBA"/>
</dbReference>
<gene>
    <name evidence="7" type="ORF">SAMN02746065_11468</name>
</gene>
<dbReference type="InterPro" id="IPR017871">
    <property type="entry name" value="ABC_transporter-like_CS"/>
</dbReference>
<proteinExistence type="inferred from homology"/>
<dbReference type="PROSITE" id="PS50893">
    <property type="entry name" value="ABC_TRANSPORTER_2"/>
    <property type="match status" value="1"/>
</dbReference>
<evidence type="ECO:0000313" key="7">
    <source>
        <dbReference type="EMBL" id="SMC90197.1"/>
    </source>
</evidence>
<dbReference type="EMBL" id="FWXY01000014">
    <property type="protein sequence ID" value="SMC90197.1"/>
    <property type="molecule type" value="Genomic_DNA"/>
</dbReference>
<evidence type="ECO:0000313" key="8">
    <source>
        <dbReference type="Proteomes" id="UP000192418"/>
    </source>
</evidence>
<keyword evidence="3 7" id="KW-0067">ATP-binding</keyword>
<keyword evidence="1" id="KW-0813">Transport</keyword>
<dbReference type="InterPro" id="IPR003439">
    <property type="entry name" value="ABC_transporter-like_ATP-bd"/>
</dbReference>
<sequence length="250" mass="27902">MSSLVEMKNIKKDYYLGETRITALKSINLSIQNGEFVAVWGPSGSGKSTLCNLMGLTDNHTSGTLLFQGTEVTSLSDNQKSEMRNQHLGFIFQNFNLIPVLTALDNVTLPLLIKGEFEKSSINAAKSLLFELGIGDYFLHRPHKLSGGQQQRVAIARALITAPDLIIADEPTANLDSENALKIIDLMRKINISKKTTFVFSTHDQRLLDRVNRQINLQDGFITNDSKADKKNNDNVETNKNTNFETKQML</sequence>
<dbReference type="GO" id="GO:0005524">
    <property type="term" value="F:ATP binding"/>
    <property type="evidence" value="ECO:0007669"/>
    <property type="project" value="UniProtKB-KW"/>
</dbReference>
<dbReference type="Proteomes" id="UP000192418">
    <property type="component" value="Unassembled WGS sequence"/>
</dbReference>
<dbReference type="GO" id="GO:0016887">
    <property type="term" value="F:ATP hydrolysis activity"/>
    <property type="evidence" value="ECO:0007669"/>
    <property type="project" value="InterPro"/>
</dbReference>
<dbReference type="FunFam" id="3.40.50.300:FF:000032">
    <property type="entry name" value="Export ABC transporter ATP-binding protein"/>
    <property type="match status" value="1"/>
</dbReference>
<dbReference type="PANTHER" id="PTHR24220">
    <property type="entry name" value="IMPORT ATP-BINDING PROTEIN"/>
    <property type="match status" value="1"/>
</dbReference>
<dbReference type="InterPro" id="IPR015854">
    <property type="entry name" value="ABC_transpr_LolD-like"/>
</dbReference>
<evidence type="ECO:0000256" key="2">
    <source>
        <dbReference type="ARBA" id="ARBA00022741"/>
    </source>
</evidence>
<evidence type="ECO:0000256" key="5">
    <source>
        <dbReference type="SAM" id="MobiDB-lite"/>
    </source>
</evidence>
<dbReference type="SMART" id="SM00382">
    <property type="entry name" value="AAA"/>
    <property type="match status" value="1"/>
</dbReference>
<dbReference type="Pfam" id="PF00005">
    <property type="entry name" value="ABC_tran"/>
    <property type="match status" value="1"/>
</dbReference>
<dbReference type="GO" id="GO:0005886">
    <property type="term" value="C:plasma membrane"/>
    <property type="evidence" value="ECO:0007669"/>
    <property type="project" value="TreeGrafter"/>
</dbReference>
<dbReference type="RefSeq" id="WP_139795826.1">
    <property type="nucleotide sequence ID" value="NZ_FWXY01000014.1"/>
</dbReference>
<dbReference type="GO" id="GO:0022857">
    <property type="term" value="F:transmembrane transporter activity"/>
    <property type="evidence" value="ECO:0007669"/>
    <property type="project" value="UniProtKB-ARBA"/>
</dbReference>
<name>A0A1W2CY95_9BACT</name>
<keyword evidence="2" id="KW-0547">Nucleotide-binding</keyword>
<dbReference type="OrthoDB" id="9809450at2"/>
<feature type="domain" description="ABC transporter" evidence="6">
    <location>
        <begin position="5"/>
        <end position="244"/>
    </location>
</feature>
<evidence type="ECO:0000256" key="1">
    <source>
        <dbReference type="ARBA" id="ARBA00022448"/>
    </source>
</evidence>
<keyword evidence="8" id="KW-1185">Reference proteome</keyword>
<protein>
    <submittedName>
        <fullName evidence="7">Putative ABC transport system ATP-binding protein</fullName>
    </submittedName>
</protein>
<organism evidence="7 8">
    <name type="scientific">Desulfocicer vacuolatum DSM 3385</name>
    <dbReference type="NCBI Taxonomy" id="1121400"/>
    <lineage>
        <taxon>Bacteria</taxon>
        <taxon>Pseudomonadati</taxon>
        <taxon>Thermodesulfobacteriota</taxon>
        <taxon>Desulfobacteria</taxon>
        <taxon>Desulfobacterales</taxon>
        <taxon>Desulfobacteraceae</taxon>
        <taxon>Desulfocicer</taxon>
    </lineage>
</organism>
<evidence type="ECO:0000259" key="6">
    <source>
        <dbReference type="PROSITE" id="PS50893"/>
    </source>
</evidence>